<dbReference type="PANTHER" id="PTHR21137">
    <property type="entry name" value="ODORANT RECEPTOR"/>
    <property type="match status" value="1"/>
</dbReference>
<dbReference type="EMBL" id="KJ702091">
    <property type="protein sequence ID" value="AID61245.1"/>
    <property type="molecule type" value="mRNA"/>
</dbReference>
<feature type="transmembrane region" description="Helical" evidence="10">
    <location>
        <begin position="39"/>
        <end position="57"/>
    </location>
</feature>
<dbReference type="InterPro" id="IPR004117">
    <property type="entry name" value="7tm6_olfct_rcpt"/>
</dbReference>
<keyword evidence="6 10" id="KW-1133">Transmembrane helix</keyword>
<gene>
    <name evidence="11" type="primary">OR115</name>
</gene>
<keyword evidence="2" id="KW-1003">Cell membrane</keyword>
<reference evidence="11" key="1">
    <citation type="journal article" date="2015" name="BMC Genomics">
        <title>Chemosensory genes identified in the antennal transcriptome of the blowfly Calliphora stygia.</title>
        <authorList>
            <person name="Leitch O.J."/>
            <person name="Papanicolaou A."/>
            <person name="Lennard C."/>
            <person name="Kirkbride K.P."/>
            <person name="Anderson A."/>
        </authorList>
    </citation>
    <scope>NUCLEOTIDE SEQUENCE</scope>
</reference>
<dbReference type="PANTHER" id="PTHR21137:SF35">
    <property type="entry name" value="ODORANT RECEPTOR 19A-RELATED"/>
    <property type="match status" value="1"/>
</dbReference>
<feature type="transmembrane region" description="Helical" evidence="10">
    <location>
        <begin position="131"/>
        <end position="157"/>
    </location>
</feature>
<evidence type="ECO:0000256" key="1">
    <source>
        <dbReference type="ARBA" id="ARBA00004651"/>
    </source>
</evidence>
<feature type="transmembrane region" description="Helical" evidence="10">
    <location>
        <begin position="297"/>
        <end position="315"/>
    </location>
</feature>
<keyword evidence="4 10" id="KW-0812">Transmembrane</keyword>
<feature type="transmembrane region" description="Helical" evidence="10">
    <location>
        <begin position="263"/>
        <end position="291"/>
    </location>
</feature>
<sequence>MAGKYSERFFNIFYLTRRFSELCGADVIKNDYKICWKTGAIFLLINFAIAFTFYTNYVEVIVNGNYYNLLKSASILGTGLQGYTKLINILLQQKSLRFLYQEITEIYEIYELKSTAYKDCLRYSITLVKKLLSTLLTLIVITTLIIIGIPVFMLIFLDTRIEIMPFKIPYIDIETDIGYYVTFVVHTISVFFGGFGNFVIDSWLFIFAAHVPLIKNILKCKFDELDKILEANPKDVEKSRAPLKDIFEWHQKYMLFCKIIKEAFFWVIFVQVGTEFFGIISTIVCIFLGIWPPAPAYLLYLFAMFYSYCSLGNIVEVSNDDVTLIIYDSCWYNLTASEQKMVLIMLRESQQATGISIGGVSPLSMSTALQLTKTVYTLSMMLKEFLN</sequence>
<evidence type="ECO:0000256" key="9">
    <source>
        <dbReference type="ARBA" id="ARBA00023224"/>
    </source>
</evidence>
<accession>A0A068F5J7</accession>
<comment type="subcellular location">
    <subcellularLocation>
        <location evidence="1 10">Cell membrane</location>
        <topology evidence="1 10">Multi-pass membrane protein</topology>
    </subcellularLocation>
</comment>
<dbReference type="AlphaFoldDB" id="A0A068F5J7"/>
<dbReference type="Pfam" id="PF02949">
    <property type="entry name" value="7tm_6"/>
    <property type="match status" value="1"/>
</dbReference>
<organism evidence="11">
    <name type="scientific">Calliphora stygia</name>
    <name type="common">Common brown blowfly</name>
    <dbReference type="NCBI Taxonomy" id="145453"/>
    <lineage>
        <taxon>Eukaryota</taxon>
        <taxon>Metazoa</taxon>
        <taxon>Ecdysozoa</taxon>
        <taxon>Arthropoda</taxon>
        <taxon>Hexapoda</taxon>
        <taxon>Insecta</taxon>
        <taxon>Pterygota</taxon>
        <taxon>Neoptera</taxon>
        <taxon>Endopterygota</taxon>
        <taxon>Diptera</taxon>
        <taxon>Brachycera</taxon>
        <taxon>Muscomorpha</taxon>
        <taxon>Oestroidea</taxon>
        <taxon>Calliphoridae</taxon>
        <taxon>Calliphorinae</taxon>
        <taxon>Calliphora</taxon>
    </lineage>
</organism>
<protein>
    <recommendedName>
        <fullName evidence="10">Odorant receptor</fullName>
    </recommendedName>
</protein>
<feature type="transmembrane region" description="Helical" evidence="10">
    <location>
        <begin position="69"/>
        <end position="91"/>
    </location>
</feature>
<evidence type="ECO:0000256" key="3">
    <source>
        <dbReference type="ARBA" id="ARBA00022606"/>
    </source>
</evidence>
<keyword evidence="3 10" id="KW-0716">Sensory transduction</keyword>
<evidence type="ECO:0000256" key="5">
    <source>
        <dbReference type="ARBA" id="ARBA00022725"/>
    </source>
</evidence>
<dbReference type="GO" id="GO:0007165">
    <property type="term" value="P:signal transduction"/>
    <property type="evidence" value="ECO:0007669"/>
    <property type="project" value="UniProtKB-KW"/>
</dbReference>
<evidence type="ECO:0000256" key="2">
    <source>
        <dbReference type="ARBA" id="ARBA00022475"/>
    </source>
</evidence>
<feature type="transmembrane region" description="Helical" evidence="10">
    <location>
        <begin position="177"/>
        <end position="200"/>
    </location>
</feature>
<evidence type="ECO:0000256" key="6">
    <source>
        <dbReference type="ARBA" id="ARBA00022989"/>
    </source>
</evidence>
<proteinExistence type="evidence at transcript level"/>
<name>A0A068F5J7_CALSG</name>
<comment type="caution">
    <text evidence="10">Lacks conserved residue(s) required for the propagation of feature annotation.</text>
</comment>
<dbReference type="GO" id="GO:0005549">
    <property type="term" value="F:odorant binding"/>
    <property type="evidence" value="ECO:0007669"/>
    <property type="project" value="InterPro"/>
</dbReference>
<keyword evidence="5 10" id="KW-0552">Olfaction</keyword>
<evidence type="ECO:0000256" key="7">
    <source>
        <dbReference type="ARBA" id="ARBA00023136"/>
    </source>
</evidence>
<keyword evidence="9 10" id="KW-0807">Transducer</keyword>
<evidence type="ECO:0000256" key="8">
    <source>
        <dbReference type="ARBA" id="ARBA00023170"/>
    </source>
</evidence>
<keyword evidence="8 10" id="KW-0675">Receptor</keyword>
<dbReference type="GO" id="GO:0005886">
    <property type="term" value="C:plasma membrane"/>
    <property type="evidence" value="ECO:0007669"/>
    <property type="project" value="UniProtKB-SubCell"/>
</dbReference>
<evidence type="ECO:0000256" key="4">
    <source>
        <dbReference type="ARBA" id="ARBA00022692"/>
    </source>
</evidence>
<evidence type="ECO:0000256" key="10">
    <source>
        <dbReference type="RuleBase" id="RU351113"/>
    </source>
</evidence>
<dbReference type="GO" id="GO:0004984">
    <property type="term" value="F:olfactory receptor activity"/>
    <property type="evidence" value="ECO:0007669"/>
    <property type="project" value="InterPro"/>
</dbReference>
<comment type="similarity">
    <text evidence="10">Belongs to the insect chemoreceptor superfamily. Heteromeric odorant receptor channel (TC 1.A.69) family.</text>
</comment>
<evidence type="ECO:0000313" key="11">
    <source>
        <dbReference type="EMBL" id="AID61245.1"/>
    </source>
</evidence>
<keyword evidence="7 10" id="KW-0472">Membrane</keyword>